<reference evidence="3 4" key="1">
    <citation type="submission" date="2017-06" db="EMBL/GenBank/DDBJ databases">
        <title>Draft genome sequence of a variant of Elsinoe murrayae.</title>
        <authorList>
            <person name="Cheng Q."/>
        </authorList>
    </citation>
    <scope>NUCLEOTIDE SEQUENCE [LARGE SCALE GENOMIC DNA]</scope>
    <source>
        <strain evidence="3 4">CQ-2017a</strain>
    </source>
</reference>
<feature type="domain" description="Aminotransferase class V" evidence="2">
    <location>
        <begin position="70"/>
        <end position="250"/>
    </location>
</feature>
<dbReference type="PANTHER" id="PTHR43092">
    <property type="entry name" value="L-CYSTEINE DESULFHYDRASE"/>
    <property type="match status" value="1"/>
</dbReference>
<protein>
    <recommendedName>
        <fullName evidence="2">Aminotransferase class V domain-containing protein</fullName>
    </recommendedName>
</protein>
<gene>
    <name evidence="3" type="ORF">CAC42_7909</name>
</gene>
<dbReference type="STRING" id="2082308.A0A2K1QY14"/>
<dbReference type="Pfam" id="PF00266">
    <property type="entry name" value="Aminotran_5"/>
    <property type="match status" value="1"/>
</dbReference>
<sequence length="427" mass="47166">MEQSGPPITFGRPLRAAQFLFSPSYTPLNHGSHGAFPLVVRSHQRALQDAIEARSDPFLRLTLPSLLLPARTAAASLLGAPVANTFFIPNATAGINIVLHNLTFHPGDVIIYLSCAYKACINTVLSLSATTPAIAHRIDLSFPLSPARLVSLLADAIASLRARGLNPRIAMFDTVATFPGLRLPWESLVAVCRQHDVFSLVDGAHGIGHIDLRHLHVTKPDFFTSNCYKWLFVPRPCAVLYVAEERKGMITRGVPTSTVLVGEGQGLQQLFEGTPAGDPTPYLCVEEAVRWREEVLGGEERIREYCFDLARTGGRLVAKELGTEVLDDGEMAECCFAMVRLPLSFDSDKEAGPRRLRAEDGPRVVAWITETLVKDHDTWIPVQYFQGAAWTRLSAQVYLEIADFEWAARILKALCNRVMNEEVPERD</sequence>
<evidence type="ECO:0000256" key="1">
    <source>
        <dbReference type="ARBA" id="ARBA00022898"/>
    </source>
</evidence>
<accession>A0A2K1QY14</accession>
<dbReference type="SUPFAM" id="SSF53383">
    <property type="entry name" value="PLP-dependent transferases"/>
    <property type="match status" value="1"/>
</dbReference>
<dbReference type="InterPro" id="IPR015421">
    <property type="entry name" value="PyrdxlP-dep_Trfase_major"/>
</dbReference>
<evidence type="ECO:0000313" key="4">
    <source>
        <dbReference type="Proteomes" id="UP000243797"/>
    </source>
</evidence>
<dbReference type="PANTHER" id="PTHR43092:SF2">
    <property type="entry name" value="HERCYNYLCYSTEINE SULFOXIDE LYASE"/>
    <property type="match status" value="1"/>
</dbReference>
<dbReference type="AlphaFoldDB" id="A0A2K1QY14"/>
<name>A0A2K1QY14_9PEZI</name>
<dbReference type="InterPro" id="IPR000192">
    <property type="entry name" value="Aminotrans_V_dom"/>
</dbReference>
<keyword evidence="1" id="KW-0663">Pyridoxal phosphate</keyword>
<dbReference type="OrthoDB" id="5978656at2759"/>
<comment type="caution">
    <text evidence="3">The sequence shown here is derived from an EMBL/GenBank/DDBJ whole genome shotgun (WGS) entry which is preliminary data.</text>
</comment>
<evidence type="ECO:0000313" key="3">
    <source>
        <dbReference type="EMBL" id="PNS19942.1"/>
    </source>
</evidence>
<dbReference type="InterPro" id="IPR015424">
    <property type="entry name" value="PyrdxlP-dep_Trfase"/>
</dbReference>
<keyword evidence="4" id="KW-1185">Reference proteome</keyword>
<dbReference type="Proteomes" id="UP000243797">
    <property type="component" value="Unassembled WGS sequence"/>
</dbReference>
<organism evidence="3 4">
    <name type="scientific">Sphaceloma murrayae</name>
    <dbReference type="NCBI Taxonomy" id="2082308"/>
    <lineage>
        <taxon>Eukaryota</taxon>
        <taxon>Fungi</taxon>
        <taxon>Dikarya</taxon>
        <taxon>Ascomycota</taxon>
        <taxon>Pezizomycotina</taxon>
        <taxon>Dothideomycetes</taxon>
        <taxon>Dothideomycetidae</taxon>
        <taxon>Myriangiales</taxon>
        <taxon>Elsinoaceae</taxon>
        <taxon>Sphaceloma</taxon>
    </lineage>
</organism>
<evidence type="ECO:0000259" key="2">
    <source>
        <dbReference type="Pfam" id="PF00266"/>
    </source>
</evidence>
<dbReference type="InParanoid" id="A0A2K1QY14"/>
<dbReference type="EMBL" id="NKHZ01000029">
    <property type="protein sequence ID" value="PNS19942.1"/>
    <property type="molecule type" value="Genomic_DNA"/>
</dbReference>
<proteinExistence type="predicted"/>
<dbReference type="Gene3D" id="3.40.640.10">
    <property type="entry name" value="Type I PLP-dependent aspartate aminotransferase-like (Major domain)"/>
    <property type="match status" value="1"/>
</dbReference>